<gene>
    <name evidence="1" type="primary">FAIM</name>
</gene>
<organism evidence="1">
    <name type="scientific">Hydra vulgaris</name>
    <name type="common">Hydra</name>
    <name type="synonym">Hydra attenuata</name>
    <dbReference type="NCBI Taxonomy" id="6087"/>
    <lineage>
        <taxon>Eukaryota</taxon>
        <taxon>Metazoa</taxon>
        <taxon>Cnidaria</taxon>
        <taxon>Hydrozoa</taxon>
        <taxon>Hydroidolina</taxon>
        <taxon>Anthoathecata</taxon>
        <taxon>Aplanulata</taxon>
        <taxon>Hydridae</taxon>
        <taxon>Hydra</taxon>
    </lineage>
</organism>
<sequence>MSGVNISDVVAVWDVSLPDGNHQVKFEHGTTSGKRVVWVDETEIFRKNWMFKLVGRQDFNIGTAKAVILIEACNGFTYEYTLLINGKPLNKFKENRKKTAKVWTLLLDGIETRVVLEKDTMDVWVNGNVLETAGEFGDEGTETHFEIRDHVCVISGVSSGKIREGIVHSLIVDGAVVPESFE</sequence>
<dbReference type="OrthoDB" id="413953at2759"/>
<dbReference type="FunFam" id="2.40.128.180:FF:000001">
    <property type="entry name" value="Fas apoptotic inhibitory molecule 1"/>
    <property type="match status" value="1"/>
</dbReference>
<dbReference type="OMA" id="SQEYRIM"/>
<dbReference type="GO" id="GO:1902042">
    <property type="term" value="P:negative regulation of extrinsic apoptotic signaling pathway via death domain receptors"/>
    <property type="evidence" value="ECO:0007669"/>
    <property type="project" value="TreeGrafter"/>
</dbReference>
<dbReference type="InterPro" id="IPR038513">
    <property type="entry name" value="FAIM1_dom_sf"/>
</dbReference>
<accession>T2M4H3</accession>
<protein>
    <submittedName>
        <fullName evidence="1">Fas apoptotic inhibitory molecule 1</fullName>
    </submittedName>
</protein>
<name>T2M4H3_HYDVU</name>
<dbReference type="PANTHER" id="PTHR13088">
    <property type="entry name" value="FAS APOPTOTIC INHIBITORY MOLECULE FAIM"/>
    <property type="match status" value="1"/>
</dbReference>
<dbReference type="PANTHER" id="PTHR13088:SF3">
    <property type="entry name" value="FAS APOPTOTIC INHIBITORY MOLECULE 1"/>
    <property type="match status" value="1"/>
</dbReference>
<dbReference type="EMBL" id="HAAD01000782">
    <property type="protein sequence ID" value="CDG67014.1"/>
    <property type="molecule type" value="mRNA"/>
</dbReference>
<proteinExistence type="evidence at transcript level"/>
<reference evidence="1" key="1">
    <citation type="journal article" date="2013" name="Genome Biol. Evol.">
        <title>Punctuated emergences of genetic and phenotypic innovations in eumetazoan, bilaterian, euteleostome, and hominidae ancestors.</title>
        <authorList>
            <person name="Wenger Y."/>
            <person name="Galliot B."/>
        </authorList>
    </citation>
    <scope>NUCLEOTIDE SEQUENCE</scope>
    <source>
        <tissue evidence="1">Whole animals</tissue>
    </source>
</reference>
<dbReference type="AlphaFoldDB" id="T2M4H3"/>
<dbReference type="Pfam" id="PF06905">
    <property type="entry name" value="FAIM1"/>
    <property type="match status" value="1"/>
</dbReference>
<dbReference type="KEGG" id="hmg:100210289"/>
<evidence type="ECO:0000313" key="1">
    <source>
        <dbReference type="EMBL" id="CDG67014.1"/>
    </source>
</evidence>
<dbReference type="InterPro" id="IPR010695">
    <property type="entry name" value="FAIM1"/>
</dbReference>
<dbReference type="Gene3D" id="2.40.128.180">
    <property type="match status" value="2"/>
</dbReference>